<gene>
    <name evidence="2" type="ORF">AB6724_12980</name>
</gene>
<dbReference type="Proteomes" id="UP001561046">
    <property type="component" value="Unassembled WGS sequence"/>
</dbReference>
<evidence type="ECO:0000256" key="1">
    <source>
        <dbReference type="SAM" id="MobiDB-lite"/>
    </source>
</evidence>
<dbReference type="PANTHER" id="PTHR16128">
    <property type="entry name" value="FAD/NAD(P)-BINDING OXIDOREDUCTASE FAMILY PROTEIN"/>
    <property type="match status" value="1"/>
</dbReference>
<dbReference type="RefSeq" id="WP_369338946.1">
    <property type="nucleotide sequence ID" value="NZ_JBFYGN010000013.1"/>
</dbReference>
<protein>
    <submittedName>
        <fullName evidence="2">NAD(P)/FAD-dependent oxidoreductase</fullName>
    </submittedName>
</protein>
<proteinExistence type="predicted"/>
<evidence type="ECO:0000313" key="3">
    <source>
        <dbReference type="Proteomes" id="UP001561046"/>
    </source>
</evidence>
<name>A0ABV3ZW46_9BURK</name>
<comment type="caution">
    <text evidence="2">The sequence shown here is derived from an EMBL/GenBank/DDBJ whole genome shotgun (WGS) entry which is preliminary data.</text>
</comment>
<dbReference type="Gene3D" id="3.90.660.10">
    <property type="match status" value="1"/>
</dbReference>
<organism evidence="2 3">
    <name type="scientific">Comamonas guangdongensis</name>
    <dbReference type="NCBI Taxonomy" id="510515"/>
    <lineage>
        <taxon>Bacteria</taxon>
        <taxon>Pseudomonadati</taxon>
        <taxon>Pseudomonadota</taxon>
        <taxon>Betaproteobacteria</taxon>
        <taxon>Burkholderiales</taxon>
        <taxon>Comamonadaceae</taxon>
        <taxon>Comamonas</taxon>
    </lineage>
</organism>
<keyword evidence="3" id="KW-1185">Reference proteome</keyword>
<dbReference type="Pfam" id="PF13450">
    <property type="entry name" value="NAD_binding_8"/>
    <property type="match status" value="1"/>
</dbReference>
<reference evidence="2 3" key="1">
    <citation type="journal article" date="2013" name="Int. J. Syst. Evol. Microbiol.">
        <title>Comamonas guangdongensis sp. nov., isolated from subterranean forest sediment, and emended description of the genus Comamonas.</title>
        <authorList>
            <person name="Zhang J."/>
            <person name="Wang Y."/>
            <person name="Zhou S."/>
            <person name="Wu C."/>
            <person name="He J."/>
            <person name="Li F."/>
        </authorList>
    </citation>
    <scope>NUCLEOTIDE SEQUENCE [LARGE SCALE GENOMIC DNA]</scope>
    <source>
        <strain evidence="2 3">CCTCC AB2011133</strain>
    </source>
</reference>
<dbReference type="SUPFAM" id="SSF51905">
    <property type="entry name" value="FAD/NAD(P)-binding domain"/>
    <property type="match status" value="1"/>
</dbReference>
<accession>A0ABV3ZW46</accession>
<evidence type="ECO:0000313" key="2">
    <source>
        <dbReference type="EMBL" id="MEX8193752.1"/>
    </source>
</evidence>
<sequence length="372" mass="40255">MNASRAHPSASASAHTSSPPSSRPQRIAIVGAGIAGLACARTLMQAGHDVHVYERLPQAGGRLRSVNGPYGSFDIGAQYFTVRDPRFQLALDTATHNLRGWSVNSVQTRNAQGRKTDNPASARETHWVGVPDMQALPLAWAAPLWEAGRLHLGQSVRALQHHIASGSRHSHHQWTLMLDTEDHGPQSAAAFDSLVLATPAPQAAQLLQTVPQGAELAKTLSHVEIAPCWAMTLSYPMAAQAGLTTLGPQWNAARSTHDRIAWVARESSKPGRAQTERWTVHANPLWSNEHRNDDPTRVLTKLQKAFGEITGIRVAPRHASVYLWPHAQTLAPLGRSFAHDPSTGLGLCGDWCLGRRVEDAFVSGLEMALALA</sequence>
<dbReference type="InterPro" id="IPR036188">
    <property type="entry name" value="FAD/NAD-bd_sf"/>
</dbReference>
<dbReference type="PRINTS" id="PR00419">
    <property type="entry name" value="ADXRDTASE"/>
</dbReference>
<dbReference type="PANTHER" id="PTHR16128:SF5">
    <property type="entry name" value="FAD_NAD(P)-BINDING OXIDOREDUCTASE FAMILY PROTEIN"/>
    <property type="match status" value="1"/>
</dbReference>
<feature type="region of interest" description="Disordered" evidence="1">
    <location>
        <begin position="1"/>
        <end position="24"/>
    </location>
</feature>
<dbReference type="EMBL" id="JBFYGN010000013">
    <property type="protein sequence ID" value="MEX8193752.1"/>
    <property type="molecule type" value="Genomic_DNA"/>
</dbReference>
<dbReference type="Gene3D" id="3.50.50.60">
    <property type="entry name" value="FAD/NAD(P)-binding domain"/>
    <property type="match status" value="1"/>
</dbReference>